<evidence type="ECO:0000313" key="6">
    <source>
        <dbReference type="EMBL" id="KAF0770598.1"/>
    </source>
</evidence>
<evidence type="ECO:0000256" key="1">
    <source>
        <dbReference type="ARBA" id="ARBA00005005"/>
    </source>
</evidence>
<dbReference type="SUPFAM" id="SSF52777">
    <property type="entry name" value="CoA-dependent acyltransferases"/>
    <property type="match status" value="1"/>
</dbReference>
<protein>
    <recommendedName>
        <fullName evidence="5">Choline/carnitine acyltransferase domain-containing protein</fullName>
    </recommendedName>
</protein>
<keyword evidence="2" id="KW-0808">Transferase</keyword>
<organism evidence="6 7">
    <name type="scientific">Aphis craccivora</name>
    <name type="common">Cowpea aphid</name>
    <dbReference type="NCBI Taxonomy" id="307492"/>
    <lineage>
        <taxon>Eukaryota</taxon>
        <taxon>Metazoa</taxon>
        <taxon>Ecdysozoa</taxon>
        <taxon>Arthropoda</taxon>
        <taxon>Hexapoda</taxon>
        <taxon>Insecta</taxon>
        <taxon>Pterygota</taxon>
        <taxon>Neoptera</taxon>
        <taxon>Paraneoptera</taxon>
        <taxon>Hemiptera</taxon>
        <taxon>Sternorrhyncha</taxon>
        <taxon>Aphidomorpha</taxon>
        <taxon>Aphidoidea</taxon>
        <taxon>Aphididae</taxon>
        <taxon>Aphidini</taxon>
        <taxon>Aphis</taxon>
        <taxon>Aphis</taxon>
    </lineage>
</organism>
<comment type="pathway">
    <text evidence="1">Lipid metabolism; fatty acid beta-oxidation.</text>
</comment>
<feature type="non-terminal residue" evidence="6">
    <location>
        <position position="1"/>
    </location>
</feature>
<reference evidence="6 7" key="1">
    <citation type="submission" date="2019-08" db="EMBL/GenBank/DDBJ databases">
        <title>Whole genome of Aphis craccivora.</title>
        <authorList>
            <person name="Voronova N.V."/>
            <person name="Shulinski R.S."/>
            <person name="Bandarenka Y.V."/>
            <person name="Zhorov D.G."/>
            <person name="Warner D."/>
        </authorList>
    </citation>
    <scope>NUCLEOTIDE SEQUENCE [LARGE SCALE GENOMIC DNA]</scope>
    <source>
        <strain evidence="6">180601</strain>
        <tissue evidence="6">Whole Body</tissue>
    </source>
</reference>
<dbReference type="EMBL" id="VUJU01000411">
    <property type="protein sequence ID" value="KAF0770598.1"/>
    <property type="molecule type" value="Genomic_DNA"/>
</dbReference>
<comment type="catalytic activity">
    <reaction evidence="3">
        <text>4,8-dimethylnonanoyl-CoA + (R)-carnitine = O-4,8-dimethylnonanoyl-(R)-carnitine + CoA</text>
        <dbReference type="Rhea" id="RHEA:44860"/>
        <dbReference type="ChEBI" id="CHEBI:16347"/>
        <dbReference type="ChEBI" id="CHEBI:57287"/>
        <dbReference type="ChEBI" id="CHEBI:77061"/>
        <dbReference type="ChEBI" id="CHEBI:84654"/>
    </reaction>
</comment>
<dbReference type="InterPro" id="IPR039551">
    <property type="entry name" value="Cho/carn_acyl_trans"/>
</dbReference>
<dbReference type="AlphaFoldDB" id="A0A6G0ZI69"/>
<evidence type="ECO:0000256" key="2">
    <source>
        <dbReference type="ARBA" id="ARBA00023315"/>
    </source>
</evidence>
<dbReference type="InterPro" id="IPR000542">
    <property type="entry name" value="Carn_acyl_trans"/>
</dbReference>
<comment type="caution">
    <text evidence="6">The sequence shown here is derived from an EMBL/GenBank/DDBJ whole genome shotgun (WGS) entry which is preliminary data.</text>
</comment>
<evidence type="ECO:0000259" key="5">
    <source>
        <dbReference type="Pfam" id="PF00755"/>
    </source>
</evidence>
<dbReference type="OrthoDB" id="240216at2759"/>
<accession>A0A6G0ZI69</accession>
<dbReference type="Gene3D" id="1.10.275.20">
    <property type="entry name" value="Choline/Carnitine o-acyltransferase"/>
    <property type="match status" value="1"/>
</dbReference>
<keyword evidence="2" id="KW-0012">Acyltransferase</keyword>
<dbReference type="UniPathway" id="UPA00659"/>
<dbReference type="Pfam" id="PF00755">
    <property type="entry name" value="Carn_acyltransf"/>
    <property type="match status" value="1"/>
</dbReference>
<evidence type="ECO:0000256" key="4">
    <source>
        <dbReference type="SAM" id="MobiDB-lite"/>
    </source>
</evidence>
<proteinExistence type="predicted"/>
<feature type="domain" description="Choline/carnitine acyltransferase" evidence="5">
    <location>
        <begin position="22"/>
        <end position="89"/>
    </location>
</feature>
<evidence type="ECO:0000256" key="3">
    <source>
        <dbReference type="ARBA" id="ARBA00048999"/>
    </source>
</evidence>
<evidence type="ECO:0000313" key="7">
    <source>
        <dbReference type="Proteomes" id="UP000478052"/>
    </source>
</evidence>
<gene>
    <name evidence="6" type="ORF">FWK35_00008090</name>
</gene>
<keyword evidence="7" id="KW-1185">Reference proteome</keyword>
<dbReference type="GO" id="GO:0006635">
    <property type="term" value="P:fatty acid beta-oxidation"/>
    <property type="evidence" value="ECO:0007669"/>
    <property type="project" value="UniProtKB-UniPathway"/>
</dbReference>
<feature type="region of interest" description="Disordered" evidence="4">
    <location>
        <begin position="130"/>
        <end position="159"/>
    </location>
</feature>
<dbReference type="Proteomes" id="UP000478052">
    <property type="component" value="Unassembled WGS sequence"/>
</dbReference>
<dbReference type="GO" id="GO:0016747">
    <property type="term" value="F:acyltransferase activity, transferring groups other than amino-acyl groups"/>
    <property type="evidence" value="ECO:0007669"/>
    <property type="project" value="UniProtKB-ARBA"/>
</dbReference>
<name>A0A6G0ZI69_APHCR</name>
<dbReference type="PANTHER" id="PTHR22589">
    <property type="entry name" value="CARNITINE O-ACYLTRANSFERASE"/>
    <property type="match status" value="1"/>
</dbReference>
<sequence>AIIINCTSTSYIFIFQTKLPKLPVPLLERTTKLYLETLKPILNEKQYEHAKKLVADFTSGPGPMLQEILIERREEHDNWVCEIKNTDMYSYIYKNAYNSDHVNNNGVTNALEFSYMNWGERQRGIHFSVTGTNPISRKRDESVSMMSFPGGPENPSKTR</sequence>
<dbReference type="InterPro" id="IPR042572">
    <property type="entry name" value="Carn_acyl_trans_N"/>
</dbReference>